<comment type="caution">
    <text evidence="14">The sequence shown here is derived from an EMBL/GenBank/DDBJ whole genome shotgun (WGS) entry which is preliminary data.</text>
</comment>
<feature type="transmembrane region" description="Helical" evidence="11">
    <location>
        <begin position="1061"/>
        <end position="1078"/>
    </location>
</feature>
<dbReference type="PROSITE" id="PS50929">
    <property type="entry name" value="ABC_TM1F"/>
    <property type="match status" value="2"/>
</dbReference>
<keyword evidence="8 11" id="KW-1133">Transmembrane helix</keyword>
<feature type="region of interest" description="Disordered" evidence="10">
    <location>
        <begin position="831"/>
        <end position="860"/>
    </location>
</feature>
<keyword evidence="9 11" id="KW-0472">Membrane</keyword>
<reference evidence="14" key="1">
    <citation type="journal article" date="2023" name="IMA Fungus">
        <title>Comparative genomic study of the Penicillium genus elucidates a diverse pangenome and 15 lateral gene transfer events.</title>
        <authorList>
            <person name="Petersen C."/>
            <person name="Sorensen T."/>
            <person name="Nielsen M.R."/>
            <person name="Sondergaard T.E."/>
            <person name="Sorensen J.L."/>
            <person name="Fitzpatrick D.A."/>
            <person name="Frisvad J.C."/>
            <person name="Nielsen K.L."/>
        </authorList>
    </citation>
    <scope>NUCLEOTIDE SEQUENCE</scope>
    <source>
        <strain evidence="14">IBT 12815</strain>
    </source>
</reference>
<reference evidence="14" key="2">
    <citation type="submission" date="2023-01" db="EMBL/GenBank/DDBJ databases">
        <authorList>
            <person name="Petersen C."/>
        </authorList>
    </citation>
    <scope>NUCLEOTIDE SEQUENCE</scope>
    <source>
        <strain evidence="14">IBT 12815</strain>
    </source>
</reference>
<feature type="transmembrane region" description="Helical" evidence="11">
    <location>
        <begin position="398"/>
        <end position="416"/>
    </location>
</feature>
<dbReference type="GeneID" id="81593114"/>
<dbReference type="GO" id="GO:0140359">
    <property type="term" value="F:ABC-type transporter activity"/>
    <property type="evidence" value="ECO:0007669"/>
    <property type="project" value="InterPro"/>
</dbReference>
<dbReference type="CDD" id="cd03244">
    <property type="entry name" value="ABCC_MRP_domain2"/>
    <property type="match status" value="1"/>
</dbReference>
<gene>
    <name evidence="14" type="ORF">N7537_011818</name>
</gene>
<feature type="transmembrane region" description="Helical" evidence="11">
    <location>
        <begin position="925"/>
        <end position="946"/>
    </location>
</feature>
<evidence type="ECO:0000256" key="7">
    <source>
        <dbReference type="ARBA" id="ARBA00022840"/>
    </source>
</evidence>
<keyword evidence="7" id="KW-0067">ATP-binding</keyword>
<dbReference type="RefSeq" id="XP_056748159.1">
    <property type="nucleotide sequence ID" value="XM_056902872.1"/>
</dbReference>
<dbReference type="SUPFAM" id="SSF52540">
    <property type="entry name" value="P-loop containing nucleoside triphosphate hydrolases"/>
    <property type="match status" value="2"/>
</dbReference>
<dbReference type="InterPro" id="IPR017871">
    <property type="entry name" value="ABC_transporter-like_CS"/>
</dbReference>
<comment type="subcellular location">
    <subcellularLocation>
        <location evidence="1">Membrane</location>
        <topology evidence="1">Multi-pass membrane protein</topology>
    </subcellularLocation>
</comment>
<feature type="transmembrane region" description="Helical" evidence="11">
    <location>
        <begin position="422"/>
        <end position="441"/>
    </location>
</feature>
<dbReference type="GO" id="GO:0005524">
    <property type="term" value="F:ATP binding"/>
    <property type="evidence" value="ECO:0007669"/>
    <property type="project" value="UniProtKB-KW"/>
</dbReference>
<keyword evidence="15" id="KW-1185">Reference proteome</keyword>
<dbReference type="Pfam" id="PF00005">
    <property type="entry name" value="ABC_tran"/>
    <property type="match status" value="2"/>
</dbReference>
<dbReference type="CDD" id="cd03250">
    <property type="entry name" value="ABCC_MRP_domain1"/>
    <property type="match status" value="1"/>
</dbReference>
<evidence type="ECO:0000313" key="15">
    <source>
        <dbReference type="Proteomes" id="UP001213799"/>
    </source>
</evidence>
<keyword evidence="6" id="KW-0547">Nucleotide-binding</keyword>
<feature type="transmembrane region" description="Helical" evidence="11">
    <location>
        <begin position="1019"/>
        <end position="1041"/>
    </location>
</feature>
<evidence type="ECO:0000256" key="3">
    <source>
        <dbReference type="ARBA" id="ARBA00022448"/>
    </source>
</evidence>
<keyword evidence="5" id="KW-0677">Repeat</keyword>
<dbReference type="Gene3D" id="1.20.1560.10">
    <property type="entry name" value="ABC transporter type 1, transmembrane domain"/>
    <property type="match status" value="2"/>
</dbReference>
<dbReference type="InterPro" id="IPR050173">
    <property type="entry name" value="ABC_transporter_C-like"/>
</dbReference>
<comment type="similarity">
    <text evidence="2">Belongs to the ABC transporter superfamily. ABCC family. Conjugate transporter (TC 3.A.1.208) subfamily.</text>
</comment>
<feature type="transmembrane region" description="Helical" evidence="11">
    <location>
        <begin position="130"/>
        <end position="149"/>
    </location>
</feature>
<dbReference type="InterPro" id="IPR027417">
    <property type="entry name" value="P-loop_NTPase"/>
</dbReference>
<dbReference type="InterPro" id="IPR003593">
    <property type="entry name" value="AAA+_ATPase"/>
</dbReference>
<evidence type="ECO:0000256" key="9">
    <source>
        <dbReference type="ARBA" id="ARBA00023136"/>
    </source>
</evidence>
<keyword evidence="3" id="KW-0813">Transport</keyword>
<dbReference type="GO" id="GO:0016020">
    <property type="term" value="C:membrane"/>
    <property type="evidence" value="ECO:0007669"/>
    <property type="project" value="UniProtKB-SubCell"/>
</dbReference>
<evidence type="ECO:0000313" key="14">
    <source>
        <dbReference type="EMBL" id="KAJ5589140.1"/>
    </source>
</evidence>
<dbReference type="PROSITE" id="PS50893">
    <property type="entry name" value="ABC_TRANSPORTER_2"/>
    <property type="match status" value="2"/>
</dbReference>
<dbReference type="CDD" id="cd18596">
    <property type="entry name" value="ABC_6TM_VMR1_D1_like"/>
    <property type="match status" value="1"/>
</dbReference>
<dbReference type="EMBL" id="JAQJAE010000006">
    <property type="protein sequence ID" value="KAJ5589140.1"/>
    <property type="molecule type" value="Genomic_DNA"/>
</dbReference>
<dbReference type="CDD" id="cd18604">
    <property type="entry name" value="ABC_6TM_VMR1_D2_like"/>
    <property type="match status" value="1"/>
</dbReference>
<evidence type="ECO:0000256" key="5">
    <source>
        <dbReference type="ARBA" id="ARBA00022737"/>
    </source>
</evidence>
<dbReference type="InterPro" id="IPR003439">
    <property type="entry name" value="ABC_transporter-like_ATP-bd"/>
</dbReference>
<feature type="compositionally biased region" description="Basic and acidic residues" evidence="10">
    <location>
        <begin position="844"/>
        <end position="860"/>
    </location>
</feature>
<dbReference type="PANTHER" id="PTHR24223:SF456">
    <property type="entry name" value="MULTIDRUG RESISTANCE-ASSOCIATED PROTEIN LETHAL(2)03659"/>
    <property type="match status" value="1"/>
</dbReference>
<dbReference type="FunFam" id="3.40.50.300:FF:000630">
    <property type="entry name" value="ATP-binding cassette (ABC) transporter, putative"/>
    <property type="match status" value="1"/>
</dbReference>
<evidence type="ECO:0000256" key="2">
    <source>
        <dbReference type="ARBA" id="ARBA00009726"/>
    </source>
</evidence>
<evidence type="ECO:0000259" key="12">
    <source>
        <dbReference type="PROSITE" id="PS50893"/>
    </source>
</evidence>
<dbReference type="Pfam" id="PF00664">
    <property type="entry name" value="ABC_membrane"/>
    <property type="match status" value="2"/>
</dbReference>
<evidence type="ECO:0000256" key="6">
    <source>
        <dbReference type="ARBA" id="ARBA00022741"/>
    </source>
</evidence>
<evidence type="ECO:0000256" key="4">
    <source>
        <dbReference type="ARBA" id="ARBA00022692"/>
    </source>
</evidence>
<feature type="domain" description="ABC transporter" evidence="12">
    <location>
        <begin position="591"/>
        <end position="817"/>
    </location>
</feature>
<dbReference type="InterPro" id="IPR011527">
    <property type="entry name" value="ABC1_TM_dom"/>
</dbReference>
<proteinExistence type="inferred from homology"/>
<dbReference type="Proteomes" id="UP001213799">
    <property type="component" value="Unassembled WGS sequence"/>
</dbReference>
<sequence>MLEIRNFLVPTAMGGLGVVAVLTMFGMNDITDRLSIAHCRSPASVVIDIESDDEETKKVADSRRSPCWAEKFAVCLTVLTSILSVVLVEVGSAENLRFQLLQCVTSILVVAQAAAVLVDPETTRSYYKGLRAALSCLISIIVLGLYSHILWVTEGRASTSLPFVCVQISATTLAAPCWLVLPRTQDIYHNGVIVDRQHATSYISRMTYSWAGDLIQKIKCSHYIALTDLPELDHLTRATKLYGSFSRISAAKSGTGPWHILLRSHKHAILGQLVVSAISIVFTFAPQFCLLKLLRVLESGPGDQSTSMLPMGLIALLGVSMAVVSSLNMWKSWLSDNIIQIRVFSQLSATLFGKATQGGGPTKKKTNGPDDSVIPAAPSVINLVATDVMQISKFLGNIYQLWEIPLQAVIATILLIRLLGWLSVLAGLGSLLSTVLLSDIVMRRYTSAQGAVLESQDQKTSRLTELLHGIRLVKFLAMEGIWEGRIRRLRAIEVQHQSNAIFWKVAMTSIFLAEPILLSAVTFSTYALLSGHFSASTAFTSVTLLAQLERALNNIPDILIMWSGAAVSMDRLREYLDGTRPLAPVVAGSQIEFDHATICWPGARHSFNLHDVHLAFPRGKRTVIAGRTGSGKSLLLAAILGESDICHGTVRAPREPLAYVSQQPWVEGGTLRDNILFGSPYRGDRYREVLFACALEADLDTLVEGDRTAVGQNGVSLSGGQKARLSLARALYSDSPVLILDDVLSAVDGATAHHLVDFALNGKLAMGRTCVLATYHVDLCMRGTSYVVCLDGQGSYSAHWVDPIQKHPYHVSKSQQHGLDDFLKECPFSPSKDNSDTAAPSTEPPKESGTHSRTGVEEASRQLGAPSLKIIRRFIAWCANSYTWALVCALFVVASVVMMGQAYVIKMWTQEDEVEPQSWGQNIGFIHLYILLSVVAVILGSVRNYVVLMLTFHGSQTLFQQLLHVILRAPLRWLDMTPIGSLINRLSVDCAVLDTRIGQDIRLVLAFALNAIMAITSSIVVNPVSVVCAIPISLLTLWYAADYLKTTREVKRLESIALSPIFDHFMTAITGLTTIRAFGRTERYRDIACHHIDLYSRAVWHRRLLDQWVGFRMGFIGAVFSASTAGVVVLVGGMDAPSVGFVVSFTIRLAGHLSALLSSYTSLEMDLNSLERMLDYCNIETEHESPAHCVELPMAEGRLEVTGLGASYAPELPPVLECVTFQALPRQRIGIIGRTGAGKSSLALALTRFIDIEQGMVMVDGIDITQVSLDSLRRHITLIPQTPVLFSGTIRSNLDPYEKHDDCELHEALKSVHWPWNGGFQDNNQGGVLDTPITAEGSNISQGQRQLLCLARATVARAPIVVLDETTSSVDQVTDSLIQKSIRAAFPKTTILAIAHRLQSIADFDRVLVLQQGRTAEFGSPAELMAREHSVFRAMVEADTESELVKDIIRHGRSD</sequence>
<dbReference type="SUPFAM" id="SSF90123">
    <property type="entry name" value="ABC transporter transmembrane region"/>
    <property type="match status" value="2"/>
</dbReference>
<feature type="domain" description="ABC transmembrane type-1" evidence="13">
    <location>
        <begin position="885"/>
        <end position="1165"/>
    </location>
</feature>
<accession>A0AAD6GUF4</accession>
<keyword evidence="4 11" id="KW-0812">Transmembrane</keyword>
<dbReference type="SMART" id="SM00382">
    <property type="entry name" value="AAA"/>
    <property type="match status" value="2"/>
</dbReference>
<evidence type="ECO:0000259" key="13">
    <source>
        <dbReference type="PROSITE" id="PS50929"/>
    </source>
</evidence>
<organism evidence="14 15">
    <name type="scientific">Penicillium hordei</name>
    <dbReference type="NCBI Taxonomy" id="40994"/>
    <lineage>
        <taxon>Eukaryota</taxon>
        <taxon>Fungi</taxon>
        <taxon>Dikarya</taxon>
        <taxon>Ascomycota</taxon>
        <taxon>Pezizomycotina</taxon>
        <taxon>Eurotiomycetes</taxon>
        <taxon>Eurotiomycetidae</taxon>
        <taxon>Eurotiales</taxon>
        <taxon>Aspergillaceae</taxon>
        <taxon>Penicillium</taxon>
    </lineage>
</organism>
<feature type="transmembrane region" description="Helical" evidence="11">
    <location>
        <begin position="268"/>
        <end position="288"/>
    </location>
</feature>
<dbReference type="PROSITE" id="PS00211">
    <property type="entry name" value="ABC_TRANSPORTER_1"/>
    <property type="match status" value="2"/>
</dbReference>
<dbReference type="GO" id="GO:0005737">
    <property type="term" value="C:cytoplasm"/>
    <property type="evidence" value="ECO:0007669"/>
    <property type="project" value="UniProtKB-ARBA"/>
</dbReference>
<dbReference type="GO" id="GO:0016887">
    <property type="term" value="F:ATP hydrolysis activity"/>
    <property type="evidence" value="ECO:0007669"/>
    <property type="project" value="InterPro"/>
</dbReference>
<feature type="transmembrane region" description="Helical" evidence="11">
    <location>
        <begin position="1109"/>
        <end position="1133"/>
    </location>
</feature>
<dbReference type="InterPro" id="IPR036640">
    <property type="entry name" value="ABC1_TM_sf"/>
</dbReference>
<evidence type="ECO:0000256" key="8">
    <source>
        <dbReference type="ARBA" id="ARBA00022989"/>
    </source>
</evidence>
<feature type="transmembrane region" description="Helical" evidence="11">
    <location>
        <begin position="308"/>
        <end position="330"/>
    </location>
</feature>
<feature type="transmembrane region" description="Helical" evidence="11">
    <location>
        <begin position="6"/>
        <end position="25"/>
    </location>
</feature>
<dbReference type="Gene3D" id="3.40.50.300">
    <property type="entry name" value="P-loop containing nucleotide triphosphate hydrolases"/>
    <property type="match status" value="2"/>
</dbReference>
<evidence type="ECO:0000256" key="1">
    <source>
        <dbReference type="ARBA" id="ARBA00004141"/>
    </source>
</evidence>
<evidence type="ECO:0000256" key="11">
    <source>
        <dbReference type="SAM" id="Phobius"/>
    </source>
</evidence>
<dbReference type="PANTHER" id="PTHR24223">
    <property type="entry name" value="ATP-BINDING CASSETTE SUB-FAMILY C"/>
    <property type="match status" value="1"/>
</dbReference>
<feature type="transmembrane region" description="Helical" evidence="11">
    <location>
        <begin position="99"/>
        <end position="118"/>
    </location>
</feature>
<evidence type="ECO:0000256" key="10">
    <source>
        <dbReference type="SAM" id="MobiDB-lite"/>
    </source>
</evidence>
<feature type="transmembrane region" description="Helical" evidence="11">
    <location>
        <begin position="161"/>
        <end position="181"/>
    </location>
</feature>
<dbReference type="FunFam" id="1.20.1560.10:FF:000013">
    <property type="entry name" value="ABC transporter C family member 2"/>
    <property type="match status" value="1"/>
</dbReference>
<feature type="transmembrane region" description="Helical" evidence="11">
    <location>
        <begin position="72"/>
        <end position="93"/>
    </location>
</feature>
<feature type="domain" description="ABC transporter" evidence="12">
    <location>
        <begin position="1199"/>
        <end position="1437"/>
    </location>
</feature>
<protein>
    <submittedName>
        <fullName evidence="14">Uncharacterized protein</fullName>
    </submittedName>
</protein>
<feature type="domain" description="ABC transmembrane type-1" evidence="13">
    <location>
        <begin position="273"/>
        <end position="564"/>
    </location>
</feature>
<name>A0AAD6GUF4_9EURO</name>
<feature type="transmembrane region" description="Helical" evidence="11">
    <location>
        <begin position="882"/>
        <end position="905"/>
    </location>
</feature>